<dbReference type="SUPFAM" id="SSF50965">
    <property type="entry name" value="Galactose oxidase, central domain"/>
    <property type="match status" value="1"/>
</dbReference>
<dbReference type="InterPro" id="IPR025965">
    <property type="entry name" value="FlgD/Vpr_Ig-like"/>
</dbReference>
<protein>
    <submittedName>
        <fullName evidence="3">T9SS C-terminal target domain-containing protein</fullName>
    </submittedName>
</protein>
<keyword evidence="1" id="KW-0732">Signal</keyword>
<name>A0A7C6A8B0_UNCW3</name>
<dbReference type="EMBL" id="DTLI01000036">
    <property type="protein sequence ID" value="HHS51547.1"/>
    <property type="molecule type" value="Genomic_DNA"/>
</dbReference>
<dbReference type="InterPro" id="IPR011043">
    <property type="entry name" value="Gal_Oxase/kelch_b-propeller"/>
</dbReference>
<evidence type="ECO:0000256" key="1">
    <source>
        <dbReference type="SAM" id="SignalP"/>
    </source>
</evidence>
<dbReference type="SMART" id="SM00612">
    <property type="entry name" value="Kelch"/>
    <property type="match status" value="5"/>
</dbReference>
<dbReference type="NCBIfam" id="TIGR04183">
    <property type="entry name" value="Por_Secre_tail"/>
    <property type="match status" value="1"/>
</dbReference>
<dbReference type="PANTHER" id="PTHR45632">
    <property type="entry name" value="LD33804P"/>
    <property type="match status" value="1"/>
</dbReference>
<feature type="domain" description="FlgD/Vpr Ig-like" evidence="2">
    <location>
        <begin position="804"/>
        <end position="863"/>
    </location>
</feature>
<feature type="signal peptide" evidence="1">
    <location>
        <begin position="1"/>
        <end position="22"/>
    </location>
</feature>
<dbReference type="AlphaFoldDB" id="A0A7C6A8B0"/>
<organism evidence="3">
    <name type="scientific">candidate division WOR-3 bacterium</name>
    <dbReference type="NCBI Taxonomy" id="2052148"/>
    <lineage>
        <taxon>Bacteria</taxon>
        <taxon>Bacteria division WOR-3</taxon>
    </lineage>
</organism>
<feature type="chain" id="PRO_5028484795" evidence="1">
    <location>
        <begin position="23"/>
        <end position="875"/>
    </location>
</feature>
<evidence type="ECO:0000259" key="2">
    <source>
        <dbReference type="Pfam" id="PF13860"/>
    </source>
</evidence>
<gene>
    <name evidence="3" type="ORF">ENW73_01595</name>
</gene>
<reference evidence="3" key="1">
    <citation type="journal article" date="2020" name="mSystems">
        <title>Genome- and Community-Level Interaction Insights into Carbon Utilization and Element Cycling Functions of Hydrothermarchaeota in Hydrothermal Sediment.</title>
        <authorList>
            <person name="Zhou Z."/>
            <person name="Liu Y."/>
            <person name="Xu W."/>
            <person name="Pan J."/>
            <person name="Luo Z.H."/>
            <person name="Li M."/>
        </authorList>
    </citation>
    <scope>NUCLEOTIDE SEQUENCE [LARGE SCALE GENOMIC DNA]</scope>
    <source>
        <strain evidence="3">SpSt-876</strain>
    </source>
</reference>
<dbReference type="InterPro" id="IPR015915">
    <property type="entry name" value="Kelch-typ_b-propeller"/>
</dbReference>
<dbReference type="Pfam" id="PF13860">
    <property type="entry name" value="FlgD_ig"/>
    <property type="match status" value="1"/>
</dbReference>
<dbReference type="Pfam" id="PF24681">
    <property type="entry name" value="Kelch_KLHDC2_KLHL20_DRC7"/>
    <property type="match status" value="1"/>
</dbReference>
<accession>A0A7C6A8B0</accession>
<dbReference type="InterPro" id="IPR006652">
    <property type="entry name" value="Kelch_1"/>
</dbReference>
<dbReference type="InterPro" id="IPR026444">
    <property type="entry name" value="Secre_tail"/>
</dbReference>
<comment type="caution">
    <text evidence="3">The sequence shown here is derived from an EMBL/GenBank/DDBJ whole genome shotgun (WGS) entry which is preliminary data.</text>
</comment>
<evidence type="ECO:0000313" key="3">
    <source>
        <dbReference type="EMBL" id="HHS51547.1"/>
    </source>
</evidence>
<sequence length="875" mass="94472">MVKKINCALTLLLISVSFLIGNSDVTSDLAPISKMALKEYPAPTPTGTDSIPWVTKTPSPSPGRYWCPAVAVYRDTIYLLGGRGDGGYANSIRLVYGYVPATNSWVTNFPSLLITRRAGAGGQVGNKVYLCGGRDSTHTTLSSCEEYDLDTKTSVYKASMPGGRWSCSGVGLNGKVYVFGSETYSDALLEYNPATNSWRTITPTPRPPGRGWTAVATAGGKLYVLGGSSSSGTLSDCWEFDPNTETWTQKANMPGPRIYHSAIGFGDDNIYVIGGSTDGTIPADRLVYKYTISTNTWVTETPIPTARGWEMLAVHDGTIYVMCGSDCTTPTYLTVNEAGEIEVPRDHDVGVRSIISPTGRIPSSNPINVSAVIKNFGLNEETFPATALITTQTDDTVFAVETTLTIPARTEQSVVFGEWTPDPDMVYDVMFYTALVGDENPANDTLTGEARTTPDAGVLRIVAPTVRVIPGTTVNATAMVKNFSAEPKDVPATMTIVDTVSGSTILDVDTTLTMGAGETLSVVFGQFTATSGSVYDVIAYTSLAGDDDPSNDTAYAMAVCRLGSAPDPFGYYYESTQEPGDTVTFSWIDPTGGTVLTGWSPSADDGYVTRTLPFGFKFYSPASNPPNINQINVCTNGFLETSTMTTYTNTALPNNTIQNFIGPFWDDLNLTSQGQVIEKVGTDGQYVSYTWLNVPRFGTSELQTFQVVLYRDNKIRFNYLDVNGTLNSNTIGIQGGIGANGWYQQYVFDGNPANHIVTDNTTIQFTCDSLRGIAEVTRNITPTATFLHPVRPNPVAKGEACISFTLAKKGNVAINIYDATGRLVRNLINSVYDPGSYNVTWDGKGEDGMPAISGIYFYTIKTQDYKATKKLVLMR</sequence>
<dbReference type="Gene3D" id="2.60.40.4070">
    <property type="match status" value="1"/>
</dbReference>
<proteinExistence type="predicted"/>
<dbReference type="Gene3D" id="2.120.10.80">
    <property type="entry name" value="Kelch-type beta propeller"/>
    <property type="match status" value="2"/>
</dbReference>